<comment type="caution">
    <text evidence="1">The sequence shown here is derived from an EMBL/GenBank/DDBJ whole genome shotgun (WGS) entry which is preliminary data.</text>
</comment>
<keyword evidence="2" id="KW-1185">Reference proteome</keyword>
<reference evidence="1 2" key="1">
    <citation type="journal article" date="2020" name="Cell">
        <title>Large-Scale Comparative Analyses of Tick Genomes Elucidate Their Genetic Diversity and Vector Capacities.</title>
        <authorList>
            <consortium name="Tick Genome and Microbiome Consortium (TIGMIC)"/>
            <person name="Jia N."/>
            <person name="Wang J."/>
            <person name="Shi W."/>
            <person name="Du L."/>
            <person name="Sun Y."/>
            <person name="Zhan W."/>
            <person name="Jiang J.F."/>
            <person name="Wang Q."/>
            <person name="Zhang B."/>
            <person name="Ji P."/>
            <person name="Bell-Sakyi L."/>
            <person name="Cui X.M."/>
            <person name="Yuan T.T."/>
            <person name="Jiang B.G."/>
            <person name="Yang W.F."/>
            <person name="Lam T.T."/>
            <person name="Chang Q.C."/>
            <person name="Ding S.J."/>
            <person name="Wang X.J."/>
            <person name="Zhu J.G."/>
            <person name="Ruan X.D."/>
            <person name="Zhao L."/>
            <person name="Wei J.T."/>
            <person name="Ye R.Z."/>
            <person name="Que T.C."/>
            <person name="Du C.H."/>
            <person name="Zhou Y.H."/>
            <person name="Cheng J.X."/>
            <person name="Dai P.F."/>
            <person name="Guo W.B."/>
            <person name="Han X.H."/>
            <person name="Huang E.J."/>
            <person name="Li L.F."/>
            <person name="Wei W."/>
            <person name="Gao Y.C."/>
            <person name="Liu J.Z."/>
            <person name="Shao H.Z."/>
            <person name="Wang X."/>
            <person name="Wang C.C."/>
            <person name="Yang T.C."/>
            <person name="Huo Q.B."/>
            <person name="Li W."/>
            <person name="Chen H.Y."/>
            <person name="Chen S.E."/>
            <person name="Zhou L.G."/>
            <person name="Ni X.B."/>
            <person name="Tian J.H."/>
            <person name="Sheng Y."/>
            <person name="Liu T."/>
            <person name="Pan Y.S."/>
            <person name="Xia L.Y."/>
            <person name="Li J."/>
            <person name="Zhao F."/>
            <person name="Cao W.C."/>
        </authorList>
    </citation>
    <scope>NUCLEOTIDE SEQUENCE [LARGE SCALE GENOMIC DNA]</scope>
    <source>
        <strain evidence="1">Iper-2018</strain>
    </source>
</reference>
<sequence>MFVEGKVAFGDYFDNLLSWYEHRHNTNVSFLTYEDLKKDTVAWVIKIADFLGEEYGRKLRSDQRALGLVLKRTPSGPNPPQGQQLPPPSGESTLASPESQDRQATPVPVFTSTTSPRKKERHSSPNSLERASSSKERHSSRSTPPISKGQERVD</sequence>
<dbReference type="EMBL" id="JABSTQ010010859">
    <property type="protein sequence ID" value="KAG0417305.1"/>
    <property type="molecule type" value="Genomic_DNA"/>
</dbReference>
<dbReference type="Proteomes" id="UP000805193">
    <property type="component" value="Unassembled WGS sequence"/>
</dbReference>
<evidence type="ECO:0000313" key="2">
    <source>
        <dbReference type="Proteomes" id="UP000805193"/>
    </source>
</evidence>
<accession>A0AC60PCI3</accession>
<evidence type="ECO:0000313" key="1">
    <source>
        <dbReference type="EMBL" id="KAG0417305.1"/>
    </source>
</evidence>
<organism evidence="1 2">
    <name type="scientific">Ixodes persulcatus</name>
    <name type="common">Taiga tick</name>
    <dbReference type="NCBI Taxonomy" id="34615"/>
    <lineage>
        <taxon>Eukaryota</taxon>
        <taxon>Metazoa</taxon>
        <taxon>Ecdysozoa</taxon>
        <taxon>Arthropoda</taxon>
        <taxon>Chelicerata</taxon>
        <taxon>Arachnida</taxon>
        <taxon>Acari</taxon>
        <taxon>Parasitiformes</taxon>
        <taxon>Ixodida</taxon>
        <taxon>Ixodoidea</taxon>
        <taxon>Ixodidae</taxon>
        <taxon>Ixodinae</taxon>
        <taxon>Ixodes</taxon>
    </lineage>
</organism>
<protein>
    <submittedName>
        <fullName evidence="1">Uncharacterized protein</fullName>
    </submittedName>
</protein>
<gene>
    <name evidence="1" type="ORF">HPB47_005705</name>
</gene>
<name>A0AC60PCI3_IXOPE</name>
<proteinExistence type="predicted"/>